<keyword evidence="3" id="KW-1185">Reference proteome</keyword>
<evidence type="ECO:0000256" key="1">
    <source>
        <dbReference type="SAM" id="MobiDB-lite"/>
    </source>
</evidence>
<sequence>MGYPFEEKKPDDGMEWLGDDPLGLEEKEVLLLFQCLDCKKTDDVPEFIVGEFSVDLKEGEEVELHCPPHCNGTMIEARNAPPSY</sequence>
<feature type="region of interest" description="Disordered" evidence="1">
    <location>
        <begin position="1"/>
        <end position="20"/>
    </location>
</feature>
<dbReference type="RefSeq" id="WP_035721759.1">
    <property type="nucleotide sequence ID" value="NZ_BAVS01000001.1"/>
</dbReference>
<protein>
    <submittedName>
        <fullName evidence="2">Uncharacterized protein</fullName>
    </submittedName>
</protein>
<proteinExistence type="predicted"/>
<evidence type="ECO:0000313" key="3">
    <source>
        <dbReference type="Proteomes" id="UP000019102"/>
    </source>
</evidence>
<reference evidence="2 3" key="1">
    <citation type="journal article" date="2014" name="Genome Announc.">
        <title>Draft Genome Sequence of the Boron-Tolerant and Moderately Halotolerant Bacterium Gracilibacillus boraciitolerans JCM 21714T.</title>
        <authorList>
            <person name="Ahmed I."/>
            <person name="Oshima K."/>
            <person name="Suda W."/>
            <person name="Kitamura K."/>
            <person name="Iida T."/>
            <person name="Ohmori Y."/>
            <person name="Fujiwara T."/>
            <person name="Hattori M."/>
            <person name="Ohkuma M."/>
        </authorList>
    </citation>
    <scope>NUCLEOTIDE SEQUENCE [LARGE SCALE GENOMIC DNA]</scope>
    <source>
        <strain evidence="2 3">JCM 21714</strain>
    </source>
</reference>
<dbReference type="Proteomes" id="UP000019102">
    <property type="component" value="Unassembled WGS sequence"/>
</dbReference>
<gene>
    <name evidence="2" type="ORF">JCM21714_814</name>
</gene>
<evidence type="ECO:0000313" key="2">
    <source>
        <dbReference type="EMBL" id="GAE91854.1"/>
    </source>
</evidence>
<name>W4VGG0_9BACI</name>
<dbReference type="AlphaFoldDB" id="W4VGG0"/>
<organism evidence="2 3">
    <name type="scientific">Gracilibacillus boraciitolerans JCM 21714</name>
    <dbReference type="NCBI Taxonomy" id="1298598"/>
    <lineage>
        <taxon>Bacteria</taxon>
        <taxon>Bacillati</taxon>
        <taxon>Bacillota</taxon>
        <taxon>Bacilli</taxon>
        <taxon>Bacillales</taxon>
        <taxon>Bacillaceae</taxon>
        <taxon>Gracilibacillus</taxon>
    </lineage>
</organism>
<feature type="compositionally biased region" description="Basic and acidic residues" evidence="1">
    <location>
        <begin position="1"/>
        <end position="12"/>
    </location>
</feature>
<dbReference type="eggNOG" id="ENOG5033I81">
    <property type="taxonomic scope" value="Bacteria"/>
</dbReference>
<comment type="caution">
    <text evidence="2">The sequence shown here is derived from an EMBL/GenBank/DDBJ whole genome shotgun (WGS) entry which is preliminary data.</text>
</comment>
<dbReference type="EMBL" id="BAVS01000001">
    <property type="protein sequence ID" value="GAE91854.1"/>
    <property type="molecule type" value="Genomic_DNA"/>
</dbReference>
<accession>W4VGG0</accession>